<dbReference type="Proteomes" id="UP000313359">
    <property type="component" value="Unassembled WGS sequence"/>
</dbReference>
<dbReference type="OrthoDB" id="10638754at2759"/>
<evidence type="ECO:0000313" key="1">
    <source>
        <dbReference type="EMBL" id="RPD57609.1"/>
    </source>
</evidence>
<dbReference type="EMBL" id="ML122280">
    <property type="protein sequence ID" value="RPD57609.1"/>
    <property type="molecule type" value="Genomic_DNA"/>
</dbReference>
<proteinExistence type="predicted"/>
<organism evidence="1 2">
    <name type="scientific">Lentinus tigrinus ALCF2SS1-6</name>
    <dbReference type="NCBI Taxonomy" id="1328759"/>
    <lineage>
        <taxon>Eukaryota</taxon>
        <taxon>Fungi</taxon>
        <taxon>Dikarya</taxon>
        <taxon>Basidiomycota</taxon>
        <taxon>Agaricomycotina</taxon>
        <taxon>Agaricomycetes</taxon>
        <taxon>Polyporales</taxon>
        <taxon>Polyporaceae</taxon>
        <taxon>Lentinus</taxon>
    </lineage>
</organism>
<gene>
    <name evidence="1" type="ORF">L227DRAFT_227384</name>
</gene>
<evidence type="ECO:0000313" key="2">
    <source>
        <dbReference type="Proteomes" id="UP000313359"/>
    </source>
</evidence>
<dbReference type="AlphaFoldDB" id="A0A5C2S3Z9"/>
<name>A0A5C2S3Z9_9APHY</name>
<reference evidence="1" key="1">
    <citation type="journal article" date="2018" name="Genome Biol. Evol.">
        <title>Genomics and development of Lentinus tigrinus, a white-rot wood-decaying mushroom with dimorphic fruiting bodies.</title>
        <authorList>
            <person name="Wu B."/>
            <person name="Xu Z."/>
            <person name="Knudson A."/>
            <person name="Carlson A."/>
            <person name="Chen N."/>
            <person name="Kovaka S."/>
            <person name="LaButti K."/>
            <person name="Lipzen A."/>
            <person name="Pennachio C."/>
            <person name="Riley R."/>
            <person name="Schakwitz W."/>
            <person name="Umezawa K."/>
            <person name="Ohm R.A."/>
            <person name="Grigoriev I.V."/>
            <person name="Nagy L.G."/>
            <person name="Gibbons J."/>
            <person name="Hibbett D."/>
        </authorList>
    </citation>
    <scope>NUCLEOTIDE SEQUENCE [LARGE SCALE GENOMIC DNA]</scope>
    <source>
        <strain evidence="1">ALCF2SS1-6</strain>
    </source>
</reference>
<protein>
    <submittedName>
        <fullName evidence="1">Uncharacterized protein</fullName>
    </submittedName>
</protein>
<sequence>MRTLSTFILVSSVSLPGRRLYPRIAVGLLSSPASTMLWIFGTVFYTHHFAWLLHTVCVLLLSSIRPDGFPRAVQCLHYLAHPKHAHPDMHLYLVARSQNLSISSYLCLYPRLQSLLGYLGVVVSLSPGLHTMSRDEYSYDFSLSSRLSCRPCWSPPPWPESEPAATRQSGQN</sequence>
<accession>A0A5C2S3Z9</accession>
<keyword evidence="2" id="KW-1185">Reference proteome</keyword>